<protein>
    <recommendedName>
        <fullName evidence="3">Major tail protein</fullName>
    </recommendedName>
</protein>
<sequence>MAEQALKTRRKALKDIYIAIVTKNDATGYTADTPVKLGRAISAKVTVKKSTETTRSDDSIEEIIENSEGTEIEFDVNKLSMEQKAILRGATYKDGMLVYNKDDQAKEVAIGWRAKNTNGKYEFVWHYCGKFNGGWTEDYETEQDKVKTQTAKMKGTFYSREKDGNSCVEIDESYLLEEHTSAKSAIQNWFGQVQEPIEK</sequence>
<accession>Q8XLB5</accession>
<organism evidence="1 2">
    <name type="scientific">Clostridium perfringens (strain 13 / Type A)</name>
    <dbReference type="NCBI Taxonomy" id="195102"/>
    <lineage>
        <taxon>Bacteria</taxon>
        <taxon>Bacillati</taxon>
        <taxon>Bacillota</taxon>
        <taxon>Clostridia</taxon>
        <taxon>Eubacteriales</taxon>
        <taxon>Clostridiaceae</taxon>
        <taxon>Clostridium</taxon>
    </lineage>
</organism>
<gene>
    <name evidence="1" type="ordered locus">CPE1127</name>
</gene>
<dbReference type="NCBIfam" id="TIGR01603">
    <property type="entry name" value="maj_tail_phi13"/>
    <property type="match status" value="1"/>
</dbReference>
<evidence type="ECO:0008006" key="3">
    <source>
        <dbReference type="Google" id="ProtNLM"/>
    </source>
</evidence>
<evidence type="ECO:0000313" key="1">
    <source>
        <dbReference type="EMBL" id="BAB80833.1"/>
    </source>
</evidence>
<dbReference type="STRING" id="195102.gene:10490390"/>
<proteinExistence type="predicted"/>
<dbReference type="InterPro" id="IPR006490">
    <property type="entry name" value="Maj_tail_phi13"/>
</dbReference>
<dbReference type="KEGG" id="cpe:CPE1127"/>
<dbReference type="AlphaFoldDB" id="Q8XLB5"/>
<name>Q8XLB5_CLOPE</name>
<dbReference type="RefSeq" id="WP_011010265.1">
    <property type="nucleotide sequence ID" value="NC_003366.1"/>
</dbReference>
<dbReference type="Proteomes" id="UP000000818">
    <property type="component" value="Chromosome"/>
</dbReference>
<dbReference type="EMBL" id="BA000016">
    <property type="protein sequence ID" value="BAB80833.1"/>
    <property type="molecule type" value="Genomic_DNA"/>
</dbReference>
<evidence type="ECO:0000313" key="2">
    <source>
        <dbReference type="Proteomes" id="UP000000818"/>
    </source>
</evidence>
<dbReference type="HOGENOM" id="CLU_080118_1_1_9"/>
<reference evidence="1 2" key="1">
    <citation type="journal article" date="2002" name="Proc. Natl. Acad. Sci. U.S.A.">
        <title>Complete genome sequence of Clostridium perfringens, an anaerobic flesh-eater.</title>
        <authorList>
            <person name="Shimizu T."/>
            <person name="Ohtani K."/>
            <person name="Hirakawa H."/>
            <person name="Ohshima K."/>
            <person name="Yamashita A."/>
            <person name="Shiba T."/>
            <person name="Ogasawara N."/>
            <person name="Hattori M."/>
            <person name="Kuhara S."/>
            <person name="Hayashi H."/>
        </authorList>
    </citation>
    <scope>NUCLEOTIDE SEQUENCE [LARGE SCALE GENOMIC DNA]</scope>
    <source>
        <strain evidence="2">13 / Type A</strain>
    </source>
</reference>